<keyword evidence="2" id="KW-1185">Reference proteome</keyword>
<comment type="caution">
    <text evidence="1">The sequence shown here is derived from an EMBL/GenBank/DDBJ whole genome shotgun (WGS) entry which is preliminary data.</text>
</comment>
<gene>
    <name evidence="1" type="ORF">FGO68_gene1565</name>
</gene>
<protein>
    <submittedName>
        <fullName evidence="1">Uncharacterized protein</fullName>
    </submittedName>
</protein>
<evidence type="ECO:0000313" key="1">
    <source>
        <dbReference type="EMBL" id="TNV74726.1"/>
    </source>
</evidence>
<organism evidence="1 2">
    <name type="scientific">Halteria grandinella</name>
    <dbReference type="NCBI Taxonomy" id="5974"/>
    <lineage>
        <taxon>Eukaryota</taxon>
        <taxon>Sar</taxon>
        <taxon>Alveolata</taxon>
        <taxon>Ciliophora</taxon>
        <taxon>Intramacronucleata</taxon>
        <taxon>Spirotrichea</taxon>
        <taxon>Stichotrichia</taxon>
        <taxon>Sporadotrichida</taxon>
        <taxon>Halteriidae</taxon>
        <taxon>Halteria</taxon>
    </lineage>
</organism>
<reference evidence="1" key="1">
    <citation type="submission" date="2019-06" db="EMBL/GenBank/DDBJ databases">
        <authorList>
            <person name="Zheng W."/>
        </authorList>
    </citation>
    <scope>NUCLEOTIDE SEQUENCE</scope>
    <source>
        <strain evidence="1">QDHG01</strain>
    </source>
</reference>
<accession>A0A8J8NHN6</accession>
<sequence>MHILICRVFSLWLLIPVQIEIDFNLLFNVGLFYCRSYSIFLDSNSIIIKRSQSILTLLIYYASAIVRSMDRLTLNEGSLL</sequence>
<proteinExistence type="predicted"/>
<dbReference type="EMBL" id="RRYP01016680">
    <property type="protein sequence ID" value="TNV74726.1"/>
    <property type="molecule type" value="Genomic_DNA"/>
</dbReference>
<dbReference type="Proteomes" id="UP000785679">
    <property type="component" value="Unassembled WGS sequence"/>
</dbReference>
<evidence type="ECO:0000313" key="2">
    <source>
        <dbReference type="Proteomes" id="UP000785679"/>
    </source>
</evidence>
<name>A0A8J8NHN6_HALGN</name>
<dbReference type="AlphaFoldDB" id="A0A8J8NHN6"/>